<dbReference type="HOGENOM" id="CLU_1023323_0_0_1"/>
<dbReference type="Proteomes" id="UP000001194">
    <property type="component" value="Unassembled WGS sequence"/>
</dbReference>
<dbReference type="GeneID" id="6079103"/>
<reference evidence="1 2" key="1">
    <citation type="journal article" date="2008" name="Nature">
        <title>The genome of Laccaria bicolor provides insights into mycorrhizal symbiosis.</title>
        <authorList>
            <person name="Martin F."/>
            <person name="Aerts A."/>
            <person name="Ahren D."/>
            <person name="Brun A."/>
            <person name="Danchin E.G.J."/>
            <person name="Duchaussoy F."/>
            <person name="Gibon J."/>
            <person name="Kohler A."/>
            <person name="Lindquist E."/>
            <person name="Pereda V."/>
            <person name="Salamov A."/>
            <person name="Shapiro H.J."/>
            <person name="Wuyts J."/>
            <person name="Blaudez D."/>
            <person name="Buee M."/>
            <person name="Brokstein P."/>
            <person name="Canbaeck B."/>
            <person name="Cohen D."/>
            <person name="Courty P.E."/>
            <person name="Coutinho P.M."/>
            <person name="Delaruelle C."/>
            <person name="Detter J.C."/>
            <person name="Deveau A."/>
            <person name="DiFazio S."/>
            <person name="Duplessis S."/>
            <person name="Fraissinet-Tachet L."/>
            <person name="Lucic E."/>
            <person name="Frey-Klett P."/>
            <person name="Fourrey C."/>
            <person name="Feussner I."/>
            <person name="Gay G."/>
            <person name="Grimwood J."/>
            <person name="Hoegger P.J."/>
            <person name="Jain P."/>
            <person name="Kilaru S."/>
            <person name="Labbe J."/>
            <person name="Lin Y.C."/>
            <person name="Legue V."/>
            <person name="Le Tacon F."/>
            <person name="Marmeisse R."/>
            <person name="Melayah D."/>
            <person name="Montanini B."/>
            <person name="Muratet M."/>
            <person name="Nehls U."/>
            <person name="Niculita-Hirzel H."/>
            <person name="Oudot-Le Secq M.P."/>
            <person name="Peter M."/>
            <person name="Quesneville H."/>
            <person name="Rajashekar B."/>
            <person name="Reich M."/>
            <person name="Rouhier N."/>
            <person name="Schmutz J."/>
            <person name="Yin T."/>
            <person name="Chalot M."/>
            <person name="Henrissat B."/>
            <person name="Kuees U."/>
            <person name="Lucas S."/>
            <person name="Van de Peer Y."/>
            <person name="Podila G.K."/>
            <person name="Polle A."/>
            <person name="Pukkila P.J."/>
            <person name="Richardson P.M."/>
            <person name="Rouze P."/>
            <person name="Sanders I.R."/>
            <person name="Stajich J.E."/>
            <person name="Tunlid A."/>
            <person name="Tuskan G."/>
            <person name="Grigoriev I.V."/>
        </authorList>
    </citation>
    <scope>NUCLEOTIDE SEQUENCE [LARGE SCALE GENOMIC DNA]</scope>
    <source>
        <strain evidence="2">S238N-H82 / ATCC MYA-4686</strain>
    </source>
</reference>
<evidence type="ECO:0000313" key="2">
    <source>
        <dbReference type="Proteomes" id="UP000001194"/>
    </source>
</evidence>
<dbReference type="RefSeq" id="XP_001883433.1">
    <property type="nucleotide sequence ID" value="XM_001883398.1"/>
</dbReference>
<organism evidence="2">
    <name type="scientific">Laccaria bicolor (strain S238N-H82 / ATCC MYA-4686)</name>
    <name type="common">Bicoloured deceiver</name>
    <name type="synonym">Laccaria laccata var. bicolor</name>
    <dbReference type="NCBI Taxonomy" id="486041"/>
    <lineage>
        <taxon>Eukaryota</taxon>
        <taxon>Fungi</taxon>
        <taxon>Dikarya</taxon>
        <taxon>Basidiomycota</taxon>
        <taxon>Agaricomycotina</taxon>
        <taxon>Agaricomycetes</taxon>
        <taxon>Agaricomycetidae</taxon>
        <taxon>Agaricales</taxon>
        <taxon>Agaricineae</taxon>
        <taxon>Hydnangiaceae</taxon>
        <taxon>Laccaria</taxon>
    </lineage>
</organism>
<dbReference type="KEGG" id="lbc:LACBIDRAFT_329310"/>
<dbReference type="EMBL" id="DS547111">
    <property type="protein sequence ID" value="EDR05757.1"/>
    <property type="molecule type" value="Genomic_DNA"/>
</dbReference>
<name>B0DHM6_LACBS</name>
<keyword evidence="2" id="KW-1185">Reference proteome</keyword>
<evidence type="ECO:0000313" key="1">
    <source>
        <dbReference type="EMBL" id="EDR05757.1"/>
    </source>
</evidence>
<sequence>MPNLCIDLSRWSCNASTVYDGDILKWLLRHALYSSVETVVHPLSHSAFNDYPQILFRLHWHHKINIGNVWGSGTGYIMGLAGRCHPAGLTLGPSKARHTGFLAQEQGEMMWNSLSRETAEFLLKQELGHVFHLDFGGVARRRIRIYETCPGFVYPSISTRHRSCSFPALRRHSFIHKTGAWDPKRSMRSVEYFRMVVARNWRRRRPHILRQPYFSPTATPAEHAHHHPTAQIAAHLGQNAEHLGHRSQSNTMRTVMGRMHIIVHWLKVWGTL</sequence>
<dbReference type="AlphaFoldDB" id="B0DHM6"/>
<accession>B0DHM6</accession>
<proteinExistence type="predicted"/>
<protein>
    <submittedName>
        <fullName evidence="1">Predicted protein</fullName>
    </submittedName>
</protein>
<gene>
    <name evidence="1" type="ORF">LACBIDRAFT_329310</name>
</gene>
<dbReference type="InParanoid" id="B0DHM6"/>